<dbReference type="HOGENOM" id="CLU_709323_0_0_7"/>
<feature type="chain" id="PRO_5002683447" description="Sulfurtransferase" evidence="3">
    <location>
        <begin position="34"/>
        <end position="389"/>
    </location>
</feature>
<feature type="signal peptide" evidence="3">
    <location>
        <begin position="1"/>
        <end position="33"/>
    </location>
</feature>
<dbReference type="PROSITE" id="PS50206">
    <property type="entry name" value="RHODANESE_3"/>
    <property type="match status" value="2"/>
</dbReference>
<evidence type="ECO:0000313" key="5">
    <source>
        <dbReference type="EMBL" id="ABQ25755.1"/>
    </source>
</evidence>
<evidence type="ECO:0000256" key="1">
    <source>
        <dbReference type="ARBA" id="ARBA00022737"/>
    </source>
</evidence>
<gene>
    <name evidence="5" type="ordered locus">Gura_1559</name>
</gene>
<feature type="domain" description="Rhodanese" evidence="4">
    <location>
        <begin position="58"/>
        <end position="184"/>
    </location>
</feature>
<reference evidence="5 6" key="1">
    <citation type="submission" date="2007-05" db="EMBL/GenBank/DDBJ databases">
        <title>Complete sequence of Geobacter uraniireducens Rf4.</title>
        <authorList>
            <consortium name="US DOE Joint Genome Institute"/>
            <person name="Copeland A."/>
            <person name="Lucas S."/>
            <person name="Lapidus A."/>
            <person name="Barry K."/>
            <person name="Detter J.C."/>
            <person name="Glavina del Rio T."/>
            <person name="Hammon N."/>
            <person name="Israni S."/>
            <person name="Dalin E."/>
            <person name="Tice H."/>
            <person name="Pitluck S."/>
            <person name="Chertkov O."/>
            <person name="Brettin T."/>
            <person name="Bruce D."/>
            <person name="Han C."/>
            <person name="Schmutz J."/>
            <person name="Larimer F."/>
            <person name="Land M."/>
            <person name="Hauser L."/>
            <person name="Kyrpides N."/>
            <person name="Mikhailova N."/>
            <person name="Shelobolina E."/>
            <person name="Aklujkar M."/>
            <person name="Lovley D."/>
            <person name="Richardson P."/>
        </authorList>
    </citation>
    <scope>NUCLEOTIDE SEQUENCE [LARGE SCALE GENOMIC DNA]</scope>
    <source>
        <strain evidence="5 6">Rf4</strain>
    </source>
</reference>
<dbReference type="EMBL" id="CP000698">
    <property type="protein sequence ID" value="ABQ25755.1"/>
    <property type="molecule type" value="Genomic_DNA"/>
</dbReference>
<organism evidence="5 6">
    <name type="scientific">Geotalea uraniireducens (strain Rf4)</name>
    <name type="common">Geobacter uraniireducens</name>
    <dbReference type="NCBI Taxonomy" id="351605"/>
    <lineage>
        <taxon>Bacteria</taxon>
        <taxon>Pseudomonadati</taxon>
        <taxon>Thermodesulfobacteriota</taxon>
        <taxon>Desulfuromonadia</taxon>
        <taxon>Geobacterales</taxon>
        <taxon>Geobacteraceae</taxon>
        <taxon>Geotalea</taxon>
    </lineage>
</organism>
<sequence>MKRRDIFTVLGLLLVALTTGSLLSGCNSSSATAATAPTATAQLSDYFKSTDWVALHASDQNFVIVDTRPAAKYNAGHIPGAINIPRDQFYFPRKVIDAATGSYKVDSNGQPVQIAYDIPTPAELIDILTRNGITPDTTVVAYDNDTSSYGGRVPWVLKSYGHAKAYVIDGGIDKWKDVDGRTLSTTAVIPTPSAKPYKITSYQNHRVTKSDLAAVIDTANGNVTKAGYVISDVRTPSEYTGFVTTVTSGTASTGAWTQNSTPLVYSTNQGARPGHIPYAKFSDYESAVYTDYINPATGQPVASTLQPGRNVKVLKSAAEIQAHFTSLGITPDKIVYNHCEGGFRSGVYTLILLGLGYPNVYNYDGSWNEWSIQGAAYPVVTGDGRVSGP</sequence>
<dbReference type="SMART" id="SM00450">
    <property type="entry name" value="RHOD"/>
    <property type="match status" value="2"/>
</dbReference>
<dbReference type="SUPFAM" id="SSF52821">
    <property type="entry name" value="Rhodanese/Cell cycle control phosphatase"/>
    <property type="match status" value="2"/>
</dbReference>
<dbReference type="Gene3D" id="3.40.250.10">
    <property type="entry name" value="Rhodanese-like domain"/>
    <property type="match status" value="2"/>
</dbReference>
<dbReference type="InterPro" id="IPR036873">
    <property type="entry name" value="Rhodanese-like_dom_sf"/>
</dbReference>
<keyword evidence="1" id="KW-0677">Repeat</keyword>
<evidence type="ECO:0000256" key="2">
    <source>
        <dbReference type="RuleBase" id="RU000507"/>
    </source>
</evidence>
<proteinExistence type="predicted"/>
<evidence type="ECO:0000259" key="4">
    <source>
        <dbReference type="PROSITE" id="PS50206"/>
    </source>
</evidence>
<accession>A5GEA0</accession>
<keyword evidence="6" id="KW-1185">Reference proteome</keyword>
<name>A5GEA0_GEOUR</name>
<dbReference type="InterPro" id="IPR001307">
    <property type="entry name" value="Thiosulphate_STrfase_CS"/>
</dbReference>
<dbReference type="Pfam" id="PF00581">
    <property type="entry name" value="Rhodanese"/>
    <property type="match status" value="2"/>
</dbReference>
<dbReference type="PANTHER" id="PTHR43855:SF1">
    <property type="entry name" value="THIOSULFATE SULFURTRANSFERASE"/>
    <property type="match status" value="1"/>
</dbReference>
<dbReference type="PROSITE" id="PS00380">
    <property type="entry name" value="RHODANESE_1"/>
    <property type="match status" value="1"/>
</dbReference>
<dbReference type="InterPro" id="IPR051126">
    <property type="entry name" value="Thiosulfate_sulfurtransferase"/>
</dbReference>
<dbReference type="OrthoDB" id="9781034at2"/>
<keyword evidence="3" id="KW-0732">Signal</keyword>
<keyword evidence="2" id="KW-0808">Transferase</keyword>
<dbReference type="InterPro" id="IPR001763">
    <property type="entry name" value="Rhodanese-like_dom"/>
</dbReference>
<dbReference type="STRING" id="351605.Gura_1559"/>
<dbReference type="Proteomes" id="UP000006695">
    <property type="component" value="Chromosome"/>
</dbReference>
<evidence type="ECO:0000256" key="3">
    <source>
        <dbReference type="SAM" id="SignalP"/>
    </source>
</evidence>
<dbReference type="PROSITE" id="PS51257">
    <property type="entry name" value="PROKAR_LIPOPROTEIN"/>
    <property type="match status" value="1"/>
</dbReference>
<dbReference type="PANTHER" id="PTHR43855">
    <property type="entry name" value="THIOSULFATE SULFURTRANSFERASE"/>
    <property type="match status" value="1"/>
</dbReference>
<evidence type="ECO:0000313" key="6">
    <source>
        <dbReference type="Proteomes" id="UP000006695"/>
    </source>
</evidence>
<dbReference type="AlphaFoldDB" id="A5GEA0"/>
<dbReference type="GO" id="GO:0004792">
    <property type="term" value="F:thiosulfate-cyanide sulfurtransferase activity"/>
    <property type="evidence" value="ECO:0007669"/>
    <property type="project" value="InterPro"/>
</dbReference>
<dbReference type="RefSeq" id="WP_011938466.1">
    <property type="nucleotide sequence ID" value="NC_009483.1"/>
</dbReference>
<dbReference type="KEGG" id="gur:Gura_1559"/>
<feature type="domain" description="Rhodanese" evidence="4">
    <location>
        <begin position="224"/>
        <end position="381"/>
    </location>
</feature>
<protein>
    <recommendedName>
        <fullName evidence="2">Sulfurtransferase</fullName>
    </recommendedName>
</protein>
<dbReference type="PROSITE" id="PS00683">
    <property type="entry name" value="RHODANESE_2"/>
    <property type="match status" value="1"/>
</dbReference>
<dbReference type="CDD" id="cd01448">
    <property type="entry name" value="TST_Repeat_1"/>
    <property type="match status" value="1"/>
</dbReference>